<comment type="caution">
    <text evidence="4">The sequence shown here is derived from an EMBL/GenBank/DDBJ whole genome shotgun (WGS) entry which is preliminary data.</text>
</comment>
<evidence type="ECO:0000259" key="2">
    <source>
        <dbReference type="Pfam" id="PF07261"/>
    </source>
</evidence>
<dbReference type="EMBL" id="QKUB01000003">
    <property type="protein sequence ID" value="PZW00597.1"/>
    <property type="molecule type" value="Genomic_DNA"/>
</dbReference>
<protein>
    <submittedName>
        <fullName evidence="4">Replicative DNA helicase loader DnaB</fullName>
    </submittedName>
</protein>
<dbReference type="RefSeq" id="WP_111518430.1">
    <property type="nucleotide sequence ID" value="NZ_QKUB01000003.1"/>
</dbReference>
<gene>
    <name evidence="4" type="ORF">BCF89_10356</name>
</gene>
<dbReference type="AlphaFoldDB" id="A0A2W7G2W4"/>
<sequence>MQNYKFWIDNAGTISSKDLVNLRTFYTPIIGNNGIAFYHHLYDLYNINKEKKYDLVSTMNFLILDFSELQKTKNELEAIGLIKTFQDINGDILFRLIRPLNANEISNNILISSILQEKIGQENYYKIIQKNANYTFDENKLNNISKSFFDIFDTKKLLYTQDIKLDFKLKNDYQLMNSLSAEEYIHYYTKRELSPSQILMLKKIKLMNFSDSAINSIIKYSIAINNSIVCNYIEKIANDFAKRNLFEADMIDNELNQASLFKNRNLVHSSMKSKDNNAMQNDLSDGLAWDD</sequence>
<feature type="domain" description="DnaB/C C-terminal" evidence="2">
    <location>
        <begin position="186"/>
        <end position="249"/>
    </location>
</feature>
<dbReference type="Pfam" id="PF25888">
    <property type="entry name" value="WHD_DnaB"/>
    <property type="match status" value="1"/>
</dbReference>
<evidence type="ECO:0000256" key="1">
    <source>
        <dbReference type="ARBA" id="ARBA00093462"/>
    </source>
</evidence>
<evidence type="ECO:0000313" key="5">
    <source>
        <dbReference type="Proteomes" id="UP000249646"/>
    </source>
</evidence>
<accession>A0A2W7G2W4</accession>
<keyword evidence="4" id="KW-0067">ATP-binding</keyword>
<keyword evidence="4" id="KW-0347">Helicase</keyword>
<name>A0A2W7G2W4_9BACT</name>
<dbReference type="InterPro" id="IPR006343">
    <property type="entry name" value="DnaB/C_C"/>
</dbReference>
<reference evidence="4 5" key="1">
    <citation type="submission" date="2018-06" db="EMBL/GenBank/DDBJ databases">
        <title>Genomic Encyclopedia of Archaeal and Bacterial Type Strains, Phase II (KMG-II): from individual species to whole genera.</title>
        <authorList>
            <person name="Goeker M."/>
        </authorList>
    </citation>
    <scope>NUCLEOTIDE SEQUENCE [LARGE SCALE GENOMIC DNA]</scope>
    <source>
        <strain evidence="4 5">ATCC 51348</strain>
    </source>
</reference>
<dbReference type="OrthoDB" id="395744at2"/>
<organism evidence="4 5">
    <name type="scientific">Metamycoplasma auris</name>
    <dbReference type="NCBI Taxonomy" id="51363"/>
    <lineage>
        <taxon>Bacteria</taxon>
        <taxon>Bacillati</taxon>
        <taxon>Mycoplasmatota</taxon>
        <taxon>Mycoplasmoidales</taxon>
        <taxon>Metamycoplasmataceae</taxon>
        <taxon>Metamycoplasma</taxon>
    </lineage>
</organism>
<dbReference type="Pfam" id="PF07261">
    <property type="entry name" value="DnaB_2"/>
    <property type="match status" value="1"/>
</dbReference>
<feature type="domain" description="Replicative helicase loading/DNA remodeling protein DnaB N-terminal winged helix" evidence="3">
    <location>
        <begin position="8"/>
        <end position="177"/>
    </location>
</feature>
<evidence type="ECO:0000259" key="3">
    <source>
        <dbReference type="Pfam" id="PF25888"/>
    </source>
</evidence>
<dbReference type="Proteomes" id="UP000249646">
    <property type="component" value="Unassembled WGS sequence"/>
</dbReference>
<comment type="similarity">
    <text evidence="1">Belongs to the DnaB/DnaD family.</text>
</comment>
<keyword evidence="5" id="KW-1185">Reference proteome</keyword>
<evidence type="ECO:0000313" key="4">
    <source>
        <dbReference type="EMBL" id="PZW00597.1"/>
    </source>
</evidence>
<proteinExistence type="inferred from homology"/>
<keyword evidence="4" id="KW-0547">Nucleotide-binding</keyword>
<keyword evidence="4" id="KW-0378">Hydrolase</keyword>
<dbReference type="InterPro" id="IPR058660">
    <property type="entry name" value="WHD_DnaB"/>
</dbReference>
<dbReference type="GO" id="GO:0004386">
    <property type="term" value="F:helicase activity"/>
    <property type="evidence" value="ECO:0007669"/>
    <property type="project" value="UniProtKB-KW"/>
</dbReference>